<dbReference type="PANTHER" id="PTHR32432:SF3">
    <property type="entry name" value="ETHANOLAMINE UTILIZATION PROTEIN EUTJ"/>
    <property type="match status" value="1"/>
</dbReference>
<feature type="domain" description="SHS2" evidence="1">
    <location>
        <begin position="33"/>
        <end position="139"/>
    </location>
</feature>
<dbReference type="Proteomes" id="UP001500604">
    <property type="component" value="Unassembled WGS sequence"/>
</dbReference>
<dbReference type="SMART" id="SM00842">
    <property type="entry name" value="FtsA"/>
    <property type="match status" value="1"/>
</dbReference>
<gene>
    <name evidence="2" type="primary">eutJ</name>
    <name evidence="2" type="ORF">GCM10023116_17690</name>
</gene>
<dbReference type="NCBIfam" id="NF011660">
    <property type="entry name" value="PRK15080.1"/>
    <property type="match status" value="1"/>
</dbReference>
<name>A0ABP8V2F1_9GAMM</name>
<sequence length="286" mass="30928">MSECNTEHADVLIEAVEESLTRTGKVTNPEELVVGVDLGTAYIVLVVLDRDRQPLATEMQFAQVLKDGLVVDYVGALHIVRKLKEKLEERLGVTLDKAAIAMPSNSDESSCKTHRYVVEGAGMEVVNMLDEPTAANRVLGIQNGAVVDIGGGTTGLSIFRDGEVIYTADEATGGTHLSLVLAGNYKTSFEEAEEFKKNPANHRDVVTIVRPVIEKMGSIVRDHIQGYDVEDIYLVGGTTCLPDFEAVVEKQTGVRTHKPKNPFLVTPLGIAISALEALETPEENAA</sequence>
<dbReference type="InterPro" id="IPR043129">
    <property type="entry name" value="ATPase_NBD"/>
</dbReference>
<dbReference type="NCBIfam" id="TIGR02529">
    <property type="entry name" value="EutJ"/>
    <property type="match status" value="1"/>
</dbReference>
<dbReference type="Pfam" id="PF11104">
    <property type="entry name" value="PilM_2"/>
    <property type="match status" value="1"/>
</dbReference>
<dbReference type="InterPro" id="IPR013366">
    <property type="entry name" value="EutJ"/>
</dbReference>
<dbReference type="SUPFAM" id="SSF53067">
    <property type="entry name" value="Actin-like ATPase domain"/>
    <property type="match status" value="2"/>
</dbReference>
<dbReference type="PANTHER" id="PTHR32432">
    <property type="entry name" value="CELL DIVISION PROTEIN FTSA-RELATED"/>
    <property type="match status" value="1"/>
</dbReference>
<evidence type="ECO:0000313" key="3">
    <source>
        <dbReference type="Proteomes" id="UP001500604"/>
    </source>
</evidence>
<comment type="caution">
    <text evidence="2">The sequence shown here is derived from an EMBL/GenBank/DDBJ whole genome shotgun (WGS) entry which is preliminary data.</text>
</comment>
<reference evidence="3" key="1">
    <citation type="journal article" date="2019" name="Int. J. Syst. Evol. Microbiol.">
        <title>The Global Catalogue of Microorganisms (GCM) 10K type strain sequencing project: providing services to taxonomists for standard genome sequencing and annotation.</title>
        <authorList>
            <consortium name="The Broad Institute Genomics Platform"/>
            <consortium name="The Broad Institute Genome Sequencing Center for Infectious Disease"/>
            <person name="Wu L."/>
            <person name="Ma J."/>
        </authorList>
    </citation>
    <scope>NUCLEOTIDE SEQUENCE [LARGE SCALE GENOMIC DNA]</scope>
    <source>
        <strain evidence="3">JCM 17805</strain>
    </source>
</reference>
<organism evidence="2 3">
    <name type="scientific">Kistimonas scapharcae</name>
    <dbReference type="NCBI Taxonomy" id="1036133"/>
    <lineage>
        <taxon>Bacteria</taxon>
        <taxon>Pseudomonadati</taxon>
        <taxon>Pseudomonadota</taxon>
        <taxon>Gammaproteobacteria</taxon>
        <taxon>Oceanospirillales</taxon>
        <taxon>Endozoicomonadaceae</taxon>
        <taxon>Kistimonas</taxon>
    </lineage>
</organism>
<keyword evidence="3" id="KW-1185">Reference proteome</keyword>
<evidence type="ECO:0000313" key="2">
    <source>
        <dbReference type="EMBL" id="GAA4649495.1"/>
    </source>
</evidence>
<dbReference type="InterPro" id="IPR003494">
    <property type="entry name" value="SHS2_FtsA"/>
</dbReference>
<proteinExistence type="predicted"/>
<accession>A0ABP8V2F1</accession>
<dbReference type="CDD" id="cd24047">
    <property type="entry name" value="ASKHA_NBD_EutJ"/>
    <property type="match status" value="1"/>
</dbReference>
<dbReference type="EMBL" id="BAABFL010000134">
    <property type="protein sequence ID" value="GAA4649495.1"/>
    <property type="molecule type" value="Genomic_DNA"/>
</dbReference>
<dbReference type="Gene3D" id="3.30.420.40">
    <property type="match status" value="2"/>
</dbReference>
<dbReference type="RefSeq" id="WP_345195357.1">
    <property type="nucleotide sequence ID" value="NZ_BAABFL010000134.1"/>
</dbReference>
<dbReference type="InterPro" id="IPR005883">
    <property type="entry name" value="PilM"/>
</dbReference>
<dbReference type="InterPro" id="IPR050696">
    <property type="entry name" value="FtsA/MreB"/>
</dbReference>
<protein>
    <submittedName>
        <fullName evidence="2">Ethanolamine utilization protein EutJ</fullName>
    </submittedName>
</protein>
<evidence type="ECO:0000259" key="1">
    <source>
        <dbReference type="SMART" id="SM00842"/>
    </source>
</evidence>